<name>A0A286UGK7_9AGAM</name>
<proteinExistence type="predicted"/>
<dbReference type="InParanoid" id="A0A286UGK7"/>
<keyword evidence="1" id="KW-0812">Transmembrane</keyword>
<reference evidence="2 3" key="1">
    <citation type="journal article" date="2017" name="Mol. Ecol.">
        <title>Comparative and population genomic landscape of Phellinus noxius: A hypervariable fungus causing root rot in trees.</title>
        <authorList>
            <person name="Chung C.L."/>
            <person name="Lee T.J."/>
            <person name="Akiba M."/>
            <person name="Lee H.H."/>
            <person name="Kuo T.H."/>
            <person name="Liu D."/>
            <person name="Ke H.M."/>
            <person name="Yokoi T."/>
            <person name="Roa M.B."/>
            <person name="Lu M.J."/>
            <person name="Chang Y.Y."/>
            <person name="Ann P.J."/>
            <person name="Tsai J.N."/>
            <person name="Chen C.Y."/>
            <person name="Tzean S.S."/>
            <person name="Ota Y."/>
            <person name="Hattori T."/>
            <person name="Sahashi N."/>
            <person name="Liou R.F."/>
            <person name="Kikuchi T."/>
            <person name="Tsai I.J."/>
        </authorList>
    </citation>
    <scope>NUCLEOTIDE SEQUENCE [LARGE SCALE GENOMIC DNA]</scope>
    <source>
        <strain evidence="2 3">FFPRI411160</strain>
    </source>
</reference>
<dbReference type="Proteomes" id="UP000217199">
    <property type="component" value="Unassembled WGS sequence"/>
</dbReference>
<evidence type="ECO:0000313" key="2">
    <source>
        <dbReference type="EMBL" id="PAV18752.1"/>
    </source>
</evidence>
<organism evidence="2 3">
    <name type="scientific">Pyrrhoderma noxium</name>
    <dbReference type="NCBI Taxonomy" id="2282107"/>
    <lineage>
        <taxon>Eukaryota</taxon>
        <taxon>Fungi</taxon>
        <taxon>Dikarya</taxon>
        <taxon>Basidiomycota</taxon>
        <taxon>Agaricomycotina</taxon>
        <taxon>Agaricomycetes</taxon>
        <taxon>Hymenochaetales</taxon>
        <taxon>Hymenochaetaceae</taxon>
        <taxon>Pyrrhoderma</taxon>
    </lineage>
</organism>
<keyword evidence="3" id="KW-1185">Reference proteome</keyword>
<dbReference type="AlphaFoldDB" id="A0A286UGK7"/>
<evidence type="ECO:0000256" key="1">
    <source>
        <dbReference type="SAM" id="Phobius"/>
    </source>
</evidence>
<keyword evidence="1" id="KW-1133">Transmembrane helix</keyword>
<accession>A0A286UGK7</accession>
<sequence length="82" mass="9412">MHRYVSLLLLLLNLYDYLTLSRAPSLPLLLATYCLLLACLLVYLPDCLSDRPSVRSGWLIVSGLRTQDREPRTEDRRLKAGH</sequence>
<protein>
    <submittedName>
        <fullName evidence="2">Uncharacterized protein</fullName>
    </submittedName>
</protein>
<comment type="caution">
    <text evidence="2">The sequence shown here is derived from an EMBL/GenBank/DDBJ whole genome shotgun (WGS) entry which is preliminary data.</text>
</comment>
<keyword evidence="1" id="KW-0472">Membrane</keyword>
<dbReference type="EMBL" id="NBII01000005">
    <property type="protein sequence ID" value="PAV18752.1"/>
    <property type="molecule type" value="Genomic_DNA"/>
</dbReference>
<feature type="transmembrane region" description="Helical" evidence="1">
    <location>
        <begin position="26"/>
        <end position="45"/>
    </location>
</feature>
<evidence type="ECO:0000313" key="3">
    <source>
        <dbReference type="Proteomes" id="UP000217199"/>
    </source>
</evidence>
<gene>
    <name evidence="2" type="ORF">PNOK_0559500</name>
</gene>